<keyword evidence="1" id="KW-0472">Membrane</keyword>
<dbReference type="EMBL" id="JBHUJC010000034">
    <property type="protein sequence ID" value="MFD2276923.1"/>
    <property type="molecule type" value="Genomic_DNA"/>
</dbReference>
<protein>
    <submittedName>
        <fullName evidence="2">Uncharacterized protein</fullName>
    </submittedName>
</protein>
<evidence type="ECO:0000256" key="1">
    <source>
        <dbReference type="SAM" id="Phobius"/>
    </source>
</evidence>
<gene>
    <name evidence="2" type="ORF">ACFSQZ_10610</name>
</gene>
<dbReference type="Proteomes" id="UP001597297">
    <property type="component" value="Unassembled WGS sequence"/>
</dbReference>
<keyword evidence="1" id="KW-1133">Transmembrane helix</keyword>
<dbReference type="RefSeq" id="WP_377092845.1">
    <property type="nucleotide sequence ID" value="NZ_JBHSJM010000001.1"/>
</dbReference>
<evidence type="ECO:0000313" key="2">
    <source>
        <dbReference type="EMBL" id="MFD2276923.1"/>
    </source>
</evidence>
<accession>A0ABW5E2W1</accession>
<evidence type="ECO:0000313" key="3">
    <source>
        <dbReference type="Proteomes" id="UP001597297"/>
    </source>
</evidence>
<sequence>MSRRSRRKRNNSNSSSILIGSIVAIIAIIFGYTFLNQSDTPAAKDFPLESYIHNGNSLRGSEYSISGEIIENAQHDPTVGKFVLIKVDTSDQSISPDLPNSVGILVPAEVDGPNLETKQNYNFVVDVRKEGALVATSYTAK</sequence>
<proteinExistence type="predicted"/>
<reference evidence="3" key="1">
    <citation type="journal article" date="2019" name="Int. J. Syst. Evol. Microbiol.">
        <title>The Global Catalogue of Microorganisms (GCM) 10K type strain sequencing project: providing services to taxonomists for standard genome sequencing and annotation.</title>
        <authorList>
            <consortium name="The Broad Institute Genomics Platform"/>
            <consortium name="The Broad Institute Genome Sequencing Center for Infectious Disease"/>
            <person name="Wu L."/>
            <person name="Ma J."/>
        </authorList>
    </citation>
    <scope>NUCLEOTIDE SEQUENCE [LARGE SCALE GENOMIC DNA]</scope>
    <source>
        <strain evidence="3">JCM 16545</strain>
    </source>
</reference>
<organism evidence="2 3">
    <name type="scientific">Rubritalea spongiae</name>
    <dbReference type="NCBI Taxonomy" id="430797"/>
    <lineage>
        <taxon>Bacteria</taxon>
        <taxon>Pseudomonadati</taxon>
        <taxon>Verrucomicrobiota</taxon>
        <taxon>Verrucomicrobiia</taxon>
        <taxon>Verrucomicrobiales</taxon>
        <taxon>Rubritaleaceae</taxon>
        <taxon>Rubritalea</taxon>
    </lineage>
</organism>
<keyword evidence="1" id="KW-0812">Transmembrane</keyword>
<comment type="caution">
    <text evidence="2">The sequence shown here is derived from an EMBL/GenBank/DDBJ whole genome shotgun (WGS) entry which is preliminary data.</text>
</comment>
<feature type="transmembrane region" description="Helical" evidence="1">
    <location>
        <begin position="12"/>
        <end position="35"/>
    </location>
</feature>
<keyword evidence="3" id="KW-1185">Reference proteome</keyword>
<name>A0ABW5E2W1_9BACT</name>